<name>A0A212L6Z2_9BACT</name>
<protein>
    <submittedName>
        <fullName evidence="1">Uncharacterized protein</fullName>
    </submittedName>
</protein>
<proteinExistence type="predicted"/>
<accession>A0A212L6Z2</accession>
<organism evidence="1">
    <name type="scientific">uncultured Desulfovibrio sp</name>
    <dbReference type="NCBI Taxonomy" id="167968"/>
    <lineage>
        <taxon>Bacteria</taxon>
        <taxon>Pseudomonadati</taxon>
        <taxon>Thermodesulfobacteriota</taxon>
        <taxon>Desulfovibrionia</taxon>
        <taxon>Desulfovibrionales</taxon>
        <taxon>Desulfovibrionaceae</taxon>
        <taxon>Desulfovibrio</taxon>
        <taxon>environmental samples</taxon>
    </lineage>
</organism>
<reference evidence="1" key="1">
    <citation type="submission" date="2016-08" db="EMBL/GenBank/DDBJ databases">
        <authorList>
            <person name="Seilhamer J.J."/>
        </authorList>
    </citation>
    <scope>NUCLEOTIDE SEQUENCE</scope>
    <source>
        <strain evidence="1">86-1</strain>
    </source>
</reference>
<dbReference type="EMBL" id="FMJC01000002">
    <property type="protein sequence ID" value="SCM73306.1"/>
    <property type="molecule type" value="Genomic_DNA"/>
</dbReference>
<dbReference type="AlphaFoldDB" id="A0A212L6Z2"/>
<sequence>MGKRMSPTLAPSWNRWKIFFCGVRPRTTSTLARPRSASMSTTCLPSCARHMARLTEMLVLPTPPLPEVTENTRGKVPLISVLRIVMAGLGRLAGKLPFENQSPDQRFGGWRKAFFEFCAV</sequence>
<evidence type="ECO:0000313" key="1">
    <source>
        <dbReference type="EMBL" id="SCM73306.1"/>
    </source>
</evidence>
<gene>
    <name evidence="1" type="ORF">KL86DES1_21218</name>
</gene>